<dbReference type="PANTHER" id="PTHR19136:SF81">
    <property type="entry name" value="MOLYBDENUM COFACTOR GUANYLYLTRANSFERASE"/>
    <property type="match status" value="1"/>
</dbReference>
<comment type="caution">
    <text evidence="5">The sequence shown here is derived from an EMBL/GenBank/DDBJ whole genome shotgun (WGS) entry which is preliminary data.</text>
</comment>
<name>A0ABU5T3C0_9MICC</name>
<accession>A0ABU5T3C0</accession>
<dbReference type="PANTHER" id="PTHR19136">
    <property type="entry name" value="MOLYBDENUM COFACTOR GUANYLYLTRANSFERASE"/>
    <property type="match status" value="1"/>
</dbReference>
<sequence>MESVPRPGVGGLNGDTPGRGAASLAFDAVILAGGRSSRLGGFPKPLLVFDGSTLLERALAAVAGAGRAVVVGPRGVGTGGGVRESARSDVLFVLEEPRFGGPVAALGAGVAALGAGRPAAGAPPWVAVLAVDVPRAAEALTRLTAEAAEHDVDAFLAEDDDGRLQPLLGLYRRAPLERALGELASHGGLADRPVKHLIARLAVQPLRLPSGLVDDVDTWPAAERWGIRRPEGPGTPSTAEEPEMSEPAPDSGNAAQPASAEGGKSDVDAVLRAWNDELGAALELEGLEVDIDAVLGLAGVAAHAIVRPAAPLTTFLAAYAAGYAAGSGQTTAKAAMESAIDVARRLAKSRAEQAGTGE</sequence>
<dbReference type="Pfam" id="PF20058">
    <property type="entry name" value="DUF6457"/>
    <property type="match status" value="1"/>
</dbReference>
<evidence type="ECO:0000259" key="4">
    <source>
        <dbReference type="Pfam" id="PF20058"/>
    </source>
</evidence>
<dbReference type="InterPro" id="IPR045598">
    <property type="entry name" value="DUF6457"/>
</dbReference>
<feature type="domain" description="MobA-like NTP transferase" evidence="3">
    <location>
        <begin position="28"/>
        <end position="189"/>
    </location>
</feature>
<evidence type="ECO:0000256" key="1">
    <source>
        <dbReference type="ARBA" id="ARBA00022679"/>
    </source>
</evidence>
<feature type="domain" description="DUF6457" evidence="4">
    <location>
        <begin position="268"/>
        <end position="353"/>
    </location>
</feature>
<dbReference type="SUPFAM" id="SSF53448">
    <property type="entry name" value="Nucleotide-diphospho-sugar transferases"/>
    <property type="match status" value="1"/>
</dbReference>
<evidence type="ECO:0000259" key="3">
    <source>
        <dbReference type="Pfam" id="PF12804"/>
    </source>
</evidence>
<evidence type="ECO:0000313" key="5">
    <source>
        <dbReference type="EMBL" id="MEA5454168.1"/>
    </source>
</evidence>
<evidence type="ECO:0000256" key="2">
    <source>
        <dbReference type="SAM" id="MobiDB-lite"/>
    </source>
</evidence>
<evidence type="ECO:0000313" key="6">
    <source>
        <dbReference type="Proteomes" id="UP001304769"/>
    </source>
</evidence>
<keyword evidence="1 5" id="KW-0808">Transferase</keyword>
<dbReference type="RefSeq" id="WP_323277951.1">
    <property type="nucleotide sequence ID" value="NZ_JAYGGQ010000002.1"/>
</dbReference>
<gene>
    <name evidence="5" type="ORF">SPF06_05465</name>
</gene>
<dbReference type="InterPro" id="IPR029044">
    <property type="entry name" value="Nucleotide-diphossugar_trans"/>
</dbReference>
<dbReference type="Gene3D" id="3.90.550.10">
    <property type="entry name" value="Spore Coat Polysaccharide Biosynthesis Protein SpsA, Chain A"/>
    <property type="match status" value="1"/>
</dbReference>
<dbReference type="GO" id="GO:0016740">
    <property type="term" value="F:transferase activity"/>
    <property type="evidence" value="ECO:0007669"/>
    <property type="project" value="UniProtKB-KW"/>
</dbReference>
<dbReference type="InterPro" id="IPR025877">
    <property type="entry name" value="MobA-like_NTP_Trfase"/>
</dbReference>
<dbReference type="Pfam" id="PF12804">
    <property type="entry name" value="NTP_transf_3"/>
    <property type="match status" value="1"/>
</dbReference>
<dbReference type="Proteomes" id="UP001304769">
    <property type="component" value="Unassembled WGS sequence"/>
</dbReference>
<organism evidence="5 6">
    <name type="scientific">Sinomonas terricola</name>
    <dbReference type="NCBI Taxonomy" id="3110330"/>
    <lineage>
        <taxon>Bacteria</taxon>
        <taxon>Bacillati</taxon>
        <taxon>Actinomycetota</taxon>
        <taxon>Actinomycetes</taxon>
        <taxon>Micrococcales</taxon>
        <taxon>Micrococcaceae</taxon>
        <taxon>Sinomonas</taxon>
    </lineage>
</organism>
<proteinExistence type="predicted"/>
<reference evidence="5 6" key="1">
    <citation type="submission" date="2023-12" db="EMBL/GenBank/DDBJ databases">
        <title>Sinomonas terricola sp. nov, isolated from litchi orchard soil in Guangdong, PR China.</title>
        <authorList>
            <person name="Jiaxin W."/>
            <person name="Yang Z."/>
            <person name="Honghui Z."/>
        </authorList>
    </citation>
    <scope>NUCLEOTIDE SEQUENCE [LARGE SCALE GENOMIC DNA]</scope>
    <source>
        <strain evidence="5 6">JGH33</strain>
    </source>
</reference>
<dbReference type="EMBL" id="JAYGGQ010000002">
    <property type="protein sequence ID" value="MEA5454168.1"/>
    <property type="molecule type" value="Genomic_DNA"/>
</dbReference>
<keyword evidence="6" id="KW-1185">Reference proteome</keyword>
<feature type="region of interest" description="Disordered" evidence="2">
    <location>
        <begin position="224"/>
        <end position="264"/>
    </location>
</feature>
<protein>
    <submittedName>
        <fullName evidence="5">NTP transferase domain-containing protein</fullName>
    </submittedName>
</protein>